<dbReference type="Pfam" id="PF22184">
    <property type="entry name" value="CBM_56"/>
    <property type="match status" value="2"/>
</dbReference>
<sequence>MGSQFFNWVEGDRADRSPPTQVYLTDNFSGPIPSNDWASSLIVDRYSKALHAHPLAYRATADGFEVSMPPVTIGPVDTMGETSVRRTHGEHVDLLIQGNNFQPQDARVDRVTDWTYDIVMATDSRAMAVTIGHGLPYAYFSFTNTQPVIELLRGTQRELMLDEGNALKLRLLDPVDNQFNYYGVFLPDGATYTWNGSSLQLSLPAGRSYLTVAGLPDDSAATWALFKSRAYNVVTDTQVSWVYDESDGRLRTTYSVTTQNQAESTAAGTVFALLPHQWRHASEHYAAPEFDSIRGQMKLVAASEFSTSMPYHGILPELPRLATSEGIDTLTGHLTDYYGYGYGLTPKFIQPGVDGANTGYDTYWMGKNLNRLSGLVAISDQLDDANPELAEITGTMFDALKGQLEYWFNAGKPNPDNYFYYNAQWGTLIGYPSSYDTDTDLNDHHFHYGYWINAAAQIALREPGWAATENWGGMVYELIGDIANTDRNSSRYPFLRNFDPYEGHSWASGVVPYVEDGFYPEGNNNEASSEAINAWAGLILWGEAVGDRTVRDLGIYLYVHEVEAANTYWFNLYGDIGHPDYPNEEVSRLWGGGYDHSTWWTEDPIQTHGINMLPITGASMYLGRDREFVQRNYDAIWAEYARWDGDNGIFDKTLVRDRWQDITSKYIAFVNPQFALDTWKSINVDEDPINGVDPALGIEFGESRAHTYQHIKMLDDYGLPDFSVRPVEHVLGFVLNKNGTRTYVAYNASDTPRTLKFSDGMGLVEVPPRALGQGPGSPVDITPPADSDADGVRDRDDLCPMTAAGTPVNVAGCPDTDGDGVFDNLDLCPLTPAESPVNTQGCPDSDGDGVADNNDLCGATPEGQIVDVEGCAILDDDGDGIPDAVDLCPGSDPGIEVDATGCEITYPEPEVDSDSDGVPDSQDLCPGTASGASVDATGCVVEPVLWGLAEAGEGQGILFLNTTGWADAHYRINAGAQLNVRMQQTGIRNEWVLEGLSEGDQVSVFFTYLDGECACVVDSEPVTFTYAAVSPGPDDPVDPRPDSDADGVADDNDQCPGTVAGTEVDSSGCPLANEAPYGANILGGGVMELFAENTAWADAHYRVNGGQQLNVRMTQSGERSHYAINGLASGDTVDFYLTYWDPGCACAVDSPWQGATYP</sequence>
<dbReference type="Pfam" id="PF02412">
    <property type="entry name" value="TSP_3"/>
    <property type="match status" value="2"/>
</dbReference>
<comment type="caution">
    <text evidence="12">The sequence shown here is derived from an EMBL/GenBank/DDBJ whole genome shotgun (WGS) entry which is preliminary data.</text>
</comment>
<evidence type="ECO:0000256" key="5">
    <source>
        <dbReference type="ARBA" id="ARBA00022801"/>
    </source>
</evidence>
<evidence type="ECO:0000256" key="4">
    <source>
        <dbReference type="ARBA" id="ARBA00022729"/>
    </source>
</evidence>
<dbReference type="Proteomes" id="UP000664293">
    <property type="component" value="Unassembled WGS sequence"/>
</dbReference>
<feature type="region of interest" description="Disordered" evidence="10">
    <location>
        <begin position="769"/>
        <end position="792"/>
    </location>
</feature>
<feature type="compositionally biased region" description="Acidic residues" evidence="10">
    <location>
        <begin position="1044"/>
        <end position="1053"/>
    </location>
</feature>
<dbReference type="PANTHER" id="PTHR31983:SF0">
    <property type="entry name" value="GLUCAN ENDO-1,3-BETA-D-GLUCOSIDASE 2"/>
    <property type="match status" value="1"/>
</dbReference>
<proteinExistence type="inferred from homology"/>
<keyword evidence="5" id="KW-0378">Hydrolase</keyword>
<reference evidence="12 13" key="1">
    <citation type="submission" date="2020-12" db="EMBL/GenBank/DDBJ databases">
        <title>Oil enriched cultivation method for isolating marine PHA-producing bacteria.</title>
        <authorList>
            <person name="Zheng W."/>
            <person name="Yu S."/>
            <person name="Huang Y."/>
        </authorList>
    </citation>
    <scope>NUCLEOTIDE SEQUENCE [LARGE SCALE GENOMIC DNA]</scope>
    <source>
        <strain evidence="12 13">SN0-2</strain>
    </source>
</reference>
<keyword evidence="13" id="KW-1185">Reference proteome</keyword>
<dbReference type="PANTHER" id="PTHR31983">
    <property type="entry name" value="ENDO-1,3(4)-BETA-GLUCANASE 1"/>
    <property type="match status" value="1"/>
</dbReference>
<accession>A0ABS3E5K8</accession>
<dbReference type="InterPro" id="IPR003367">
    <property type="entry name" value="Thrombospondin_3-like_rpt"/>
</dbReference>
<feature type="domain" description="CBM56" evidence="11">
    <location>
        <begin position="1067"/>
        <end position="1157"/>
    </location>
</feature>
<dbReference type="PROSITE" id="PS52005">
    <property type="entry name" value="CBM56"/>
    <property type="match status" value="2"/>
</dbReference>
<evidence type="ECO:0000256" key="1">
    <source>
        <dbReference type="ARBA" id="ARBA00000382"/>
    </source>
</evidence>
<keyword evidence="8" id="KW-0961">Cell wall biogenesis/degradation</keyword>
<evidence type="ECO:0000256" key="3">
    <source>
        <dbReference type="ARBA" id="ARBA00012780"/>
    </source>
</evidence>
<evidence type="ECO:0000256" key="10">
    <source>
        <dbReference type="SAM" id="MobiDB-lite"/>
    </source>
</evidence>
<keyword evidence="6" id="KW-0119">Carbohydrate metabolism</keyword>
<evidence type="ECO:0000259" key="11">
    <source>
        <dbReference type="PROSITE" id="PS52005"/>
    </source>
</evidence>
<gene>
    <name evidence="12" type="ORF">JF535_05945</name>
</gene>
<dbReference type="EMBL" id="JAEKJR010000002">
    <property type="protein sequence ID" value="MBN8430394.1"/>
    <property type="molecule type" value="Genomic_DNA"/>
</dbReference>
<evidence type="ECO:0000256" key="9">
    <source>
        <dbReference type="ARBA" id="ARBA00023326"/>
    </source>
</evidence>
<dbReference type="RefSeq" id="WP_207000334.1">
    <property type="nucleotide sequence ID" value="NZ_JAEKJR010000002.1"/>
</dbReference>
<keyword evidence="9" id="KW-0624">Polysaccharide degradation</keyword>
<evidence type="ECO:0000256" key="7">
    <source>
        <dbReference type="ARBA" id="ARBA00023295"/>
    </source>
</evidence>
<dbReference type="InterPro" id="IPR005200">
    <property type="entry name" value="Endo-beta-glucanase"/>
</dbReference>
<comment type="similarity">
    <text evidence="2">Belongs to the glycosyl hydrolase 81 family.</text>
</comment>
<evidence type="ECO:0000256" key="8">
    <source>
        <dbReference type="ARBA" id="ARBA00023316"/>
    </source>
</evidence>
<organism evidence="12 13">
    <name type="scientific">Microbulbifer salipaludis</name>
    <dbReference type="NCBI Taxonomy" id="187980"/>
    <lineage>
        <taxon>Bacteria</taxon>
        <taxon>Pseudomonadati</taxon>
        <taxon>Pseudomonadota</taxon>
        <taxon>Gammaproteobacteria</taxon>
        <taxon>Cellvibrionales</taxon>
        <taxon>Microbulbiferaceae</taxon>
        <taxon>Microbulbifer</taxon>
    </lineage>
</organism>
<comment type="catalytic activity">
    <reaction evidence="1">
        <text>Hydrolysis of (1-&gt;3)-beta-D-glucosidic linkages in (1-&gt;3)-beta-D-glucans.</text>
        <dbReference type="EC" id="3.2.1.39"/>
    </reaction>
</comment>
<name>A0ABS3E5K8_9GAMM</name>
<dbReference type="EC" id="3.2.1.39" evidence="3"/>
<dbReference type="InterPro" id="IPR028974">
    <property type="entry name" value="TSP_type-3_rpt"/>
</dbReference>
<dbReference type="PROSITE" id="PS52008">
    <property type="entry name" value="GH81"/>
    <property type="match status" value="1"/>
</dbReference>
<feature type="domain" description="CBM56" evidence="11">
    <location>
        <begin position="930"/>
        <end position="1026"/>
    </location>
</feature>
<evidence type="ECO:0000256" key="6">
    <source>
        <dbReference type="ARBA" id="ARBA00023277"/>
    </source>
</evidence>
<dbReference type="Gene3D" id="4.10.1080.10">
    <property type="entry name" value="TSP type-3 repeat"/>
    <property type="match status" value="1"/>
</dbReference>
<dbReference type="Pfam" id="PF17652">
    <property type="entry name" value="Glyco_hydro81C"/>
    <property type="match status" value="1"/>
</dbReference>
<keyword evidence="4" id="KW-0732">Signal</keyword>
<evidence type="ECO:0000313" key="12">
    <source>
        <dbReference type="EMBL" id="MBN8430394.1"/>
    </source>
</evidence>
<evidence type="ECO:0000256" key="2">
    <source>
        <dbReference type="ARBA" id="ARBA00010730"/>
    </source>
</evidence>
<keyword evidence="7" id="KW-0326">Glycosidase</keyword>
<protein>
    <recommendedName>
        <fullName evidence="3">glucan endo-1,3-beta-D-glucosidase</fullName>
        <ecNumber evidence="3">3.2.1.39</ecNumber>
    </recommendedName>
</protein>
<feature type="region of interest" description="Disordered" evidence="10">
    <location>
        <begin position="1029"/>
        <end position="1063"/>
    </location>
</feature>
<dbReference type="Gene3D" id="2.70.98.30">
    <property type="entry name" value="Golgi alpha-mannosidase II, domain 4"/>
    <property type="match status" value="1"/>
</dbReference>
<dbReference type="SUPFAM" id="SSF103647">
    <property type="entry name" value="TSP type-3 repeat"/>
    <property type="match status" value="3"/>
</dbReference>
<dbReference type="InterPro" id="IPR040720">
    <property type="entry name" value="GH81_C"/>
</dbReference>
<evidence type="ECO:0000313" key="13">
    <source>
        <dbReference type="Proteomes" id="UP000664293"/>
    </source>
</evidence>
<dbReference type="InterPro" id="IPR047569">
    <property type="entry name" value="CBM56"/>
</dbReference>